<protein>
    <recommendedName>
        <fullName evidence="2">Sm domain-containing protein</fullName>
    </recommendedName>
</protein>
<dbReference type="GO" id="GO:0003723">
    <property type="term" value="F:RNA binding"/>
    <property type="evidence" value="ECO:0007669"/>
    <property type="project" value="InterPro"/>
</dbReference>
<name>A0A8R2AN84_BOMMO</name>
<dbReference type="PROSITE" id="PS52002">
    <property type="entry name" value="SM"/>
    <property type="match status" value="1"/>
</dbReference>
<dbReference type="InterPro" id="IPR050914">
    <property type="entry name" value="snRNP_SmB/NAA38-like"/>
</dbReference>
<feature type="domain" description="Sm" evidence="2">
    <location>
        <begin position="19"/>
        <end position="96"/>
    </location>
</feature>
<dbReference type="CDD" id="cd06168">
    <property type="entry name" value="LSMD1"/>
    <property type="match status" value="1"/>
</dbReference>
<dbReference type="InterPro" id="IPR010920">
    <property type="entry name" value="LSM_dom_sf"/>
</dbReference>
<organism evidence="3 4">
    <name type="scientific">Bombyx mori</name>
    <name type="common">Silk moth</name>
    <dbReference type="NCBI Taxonomy" id="7091"/>
    <lineage>
        <taxon>Eukaryota</taxon>
        <taxon>Metazoa</taxon>
        <taxon>Ecdysozoa</taxon>
        <taxon>Arthropoda</taxon>
        <taxon>Hexapoda</taxon>
        <taxon>Insecta</taxon>
        <taxon>Pterygota</taxon>
        <taxon>Neoptera</taxon>
        <taxon>Endopterygota</taxon>
        <taxon>Lepidoptera</taxon>
        <taxon>Glossata</taxon>
        <taxon>Ditrysia</taxon>
        <taxon>Bombycoidea</taxon>
        <taxon>Bombycidae</taxon>
        <taxon>Bombycinae</taxon>
        <taxon>Bombyx</taxon>
    </lineage>
</organism>
<dbReference type="OrthoDB" id="368909at2759"/>
<dbReference type="InterPro" id="IPR034110">
    <property type="entry name" value="LSMD1_Sm"/>
</dbReference>
<dbReference type="SMART" id="SM00651">
    <property type="entry name" value="Sm"/>
    <property type="match status" value="1"/>
</dbReference>
<dbReference type="InterPro" id="IPR001163">
    <property type="entry name" value="Sm_dom_euk/arc"/>
</dbReference>
<proteinExistence type="inferred from homology"/>
<dbReference type="SMR" id="A0A8R2AN84"/>
<dbReference type="Gene3D" id="2.30.30.100">
    <property type="match status" value="1"/>
</dbReference>
<gene>
    <name evidence="3" type="primary">101735332</name>
</gene>
<evidence type="ECO:0000313" key="4">
    <source>
        <dbReference type="Proteomes" id="UP000005204"/>
    </source>
</evidence>
<dbReference type="SUPFAM" id="SSF50182">
    <property type="entry name" value="Sm-like ribonucleoproteins"/>
    <property type="match status" value="1"/>
</dbReference>
<dbReference type="PANTHER" id="PTHR10701">
    <property type="entry name" value="SMALL NUCLEAR RIBONUCLEOPROTEIN-ASSOCIATED PROTEIN B AND N"/>
    <property type="match status" value="1"/>
</dbReference>
<dbReference type="AlphaFoldDB" id="A0A8R2AN84"/>
<comment type="similarity">
    <text evidence="1">Belongs to the snRNP Sm proteins family.</text>
</comment>
<dbReference type="GO" id="GO:0031417">
    <property type="term" value="C:NatC complex"/>
    <property type="evidence" value="ECO:0007669"/>
    <property type="project" value="InterPro"/>
</dbReference>
<dbReference type="EnsemblMetazoa" id="XM_004928200.4">
    <property type="protein sequence ID" value="XP_004928257.1"/>
    <property type="gene ID" value="LOC101735332"/>
</dbReference>
<sequence length="109" mass="12402">MSNEGNKTTSEAPQVVEEEGKAKLRKWLNMKFRIEMTDGRVLIGVFLCTDRDANVILGACSEYLKNNEGETEEPRVLGLVMVPGRHIVSIQIDDTTPSQTYYYDEYLIK</sequence>
<reference evidence="4" key="1">
    <citation type="journal article" date="2008" name="Insect Biochem. Mol. Biol.">
        <title>The genome of a lepidopteran model insect, the silkworm Bombyx mori.</title>
        <authorList>
            <consortium name="International Silkworm Genome Consortium"/>
        </authorList>
    </citation>
    <scope>NUCLEOTIDE SEQUENCE [LARGE SCALE GENOMIC DNA]</scope>
    <source>
        <strain evidence="4">p50T</strain>
    </source>
</reference>
<dbReference type="InterPro" id="IPR047575">
    <property type="entry name" value="Sm"/>
</dbReference>
<keyword evidence="4" id="KW-1185">Reference proteome</keyword>
<accession>A0A8R2AN84</accession>
<evidence type="ECO:0000256" key="1">
    <source>
        <dbReference type="ARBA" id="ARBA00006850"/>
    </source>
</evidence>
<dbReference type="OMA" id="THEYRCP"/>
<evidence type="ECO:0000259" key="2">
    <source>
        <dbReference type="PROSITE" id="PS52002"/>
    </source>
</evidence>
<dbReference type="Proteomes" id="UP000005204">
    <property type="component" value="Unassembled WGS sequence"/>
</dbReference>
<dbReference type="KEGG" id="bmor:101735332"/>
<dbReference type="Pfam" id="PF01423">
    <property type="entry name" value="LSM"/>
    <property type="match status" value="1"/>
</dbReference>
<reference evidence="3" key="2">
    <citation type="submission" date="2022-06" db="UniProtKB">
        <authorList>
            <consortium name="EnsemblMetazoa"/>
        </authorList>
    </citation>
    <scope>IDENTIFICATION</scope>
    <source>
        <strain evidence="3">p50T (Dazao)</strain>
    </source>
</reference>
<dbReference type="FunFam" id="2.30.30.100:FF:000028">
    <property type="entry name" value="N-alpha-acetyltransferase 38, NatC auxiliary subunit"/>
    <property type="match status" value="1"/>
</dbReference>
<evidence type="ECO:0000313" key="3">
    <source>
        <dbReference type="EnsemblMetazoa" id="XP_004928257.1"/>
    </source>
</evidence>
<dbReference type="PANTHER" id="PTHR10701:SF5">
    <property type="entry name" value="N-ALPHA-ACETYLTRANSFERASE 38, NATC AUXILIARY SUBUNIT"/>
    <property type="match status" value="1"/>
</dbReference>